<dbReference type="HOGENOM" id="CLU_048544_1_0_9"/>
<dbReference type="SUPFAM" id="SSF53271">
    <property type="entry name" value="PRTase-like"/>
    <property type="match status" value="1"/>
</dbReference>
<dbReference type="InterPro" id="IPR000836">
    <property type="entry name" value="PRTase_dom"/>
</dbReference>
<proteinExistence type="predicted"/>
<evidence type="ECO:0000313" key="4">
    <source>
        <dbReference type="Proteomes" id="UP000004067"/>
    </source>
</evidence>
<dbReference type="Proteomes" id="UP000004067">
    <property type="component" value="Unassembled WGS sequence"/>
</dbReference>
<dbReference type="Pfam" id="PF12500">
    <property type="entry name" value="TRSP"/>
    <property type="match status" value="1"/>
</dbReference>
<name>F5RK21_9FIRM</name>
<evidence type="ECO:0000313" key="3">
    <source>
        <dbReference type="EMBL" id="EGK61203.1"/>
    </source>
</evidence>
<protein>
    <recommendedName>
        <fullName evidence="5">Phosphoribosyltransferase</fullName>
    </recommendedName>
</protein>
<organism evidence="3 4">
    <name type="scientific">Centipeda periodontii DSM 2778</name>
    <dbReference type="NCBI Taxonomy" id="888060"/>
    <lineage>
        <taxon>Bacteria</taxon>
        <taxon>Bacillati</taxon>
        <taxon>Bacillota</taxon>
        <taxon>Negativicutes</taxon>
        <taxon>Selenomonadales</taxon>
        <taxon>Selenomonadaceae</taxon>
        <taxon>Centipeda</taxon>
    </lineage>
</organism>
<comment type="caution">
    <text evidence="3">The sequence shown here is derived from an EMBL/GenBank/DDBJ whole genome shotgun (WGS) entry which is preliminary data.</text>
</comment>
<keyword evidence="4" id="KW-1185">Reference proteome</keyword>
<dbReference type="AlphaFoldDB" id="F5RK21"/>
<evidence type="ECO:0008006" key="5">
    <source>
        <dbReference type="Google" id="ProtNLM"/>
    </source>
</evidence>
<sequence>MRGTWMDYTADTVLRVAQRYNNEKRTYLLVNPLQGKHMPVAPHAALAMMAALGRRVAAAYPTARLVIGFAETATAIGGIVAQELDPSCTYVQTTREQSRGRRRIEFLEEHSHAPEQWIAAEAVEAAIARTDTVVFVDDELSTGRTLCNIIRRMQEALPALREKKLVAASLLNRLTAADTARLRAHGAESIALVQLPAGDYAAQVERIVVRAPEDTVPSAETPAPHMLLAPAYPSPRGGVGIGDYAAHWQTLGRRLAAQLPWTAEERVLVLGTEECMLPGLLVGRALADAGCTAVFFHATTRSPIGIADAADYPIRMGRRLQSLYETERTTYIYNLAAYDHVLIVTDAPQGQEMEAGLRSLCAALGESGCTDVVCMAAGGA</sequence>
<dbReference type="eggNOG" id="COG0503">
    <property type="taxonomic scope" value="Bacteria"/>
</dbReference>
<dbReference type="InterPro" id="IPR041688">
    <property type="entry name" value="PRTase_2"/>
</dbReference>
<feature type="domain" description="TRSP" evidence="1">
    <location>
        <begin position="248"/>
        <end position="356"/>
    </location>
</feature>
<dbReference type="EMBL" id="AFHQ01000023">
    <property type="protein sequence ID" value="EGK61203.1"/>
    <property type="molecule type" value="Genomic_DNA"/>
</dbReference>
<dbReference type="InterPro" id="IPR029057">
    <property type="entry name" value="PRTase-like"/>
</dbReference>
<dbReference type="InterPro" id="IPR011214">
    <property type="entry name" value="UCP020967"/>
</dbReference>
<dbReference type="InterPro" id="IPR022537">
    <property type="entry name" value="TRSP_dom"/>
</dbReference>
<dbReference type="Gene3D" id="3.40.50.2020">
    <property type="match status" value="1"/>
</dbReference>
<accession>F5RK21</accession>
<gene>
    <name evidence="3" type="ORF">HMPREF9081_0606</name>
</gene>
<dbReference type="CDD" id="cd06223">
    <property type="entry name" value="PRTases_typeI"/>
    <property type="match status" value="1"/>
</dbReference>
<evidence type="ECO:0000259" key="2">
    <source>
        <dbReference type="Pfam" id="PF15609"/>
    </source>
</evidence>
<reference evidence="3 4" key="1">
    <citation type="submission" date="2011-04" db="EMBL/GenBank/DDBJ databases">
        <authorList>
            <person name="Muzny D."/>
            <person name="Qin X."/>
            <person name="Deng J."/>
            <person name="Jiang H."/>
            <person name="Liu Y."/>
            <person name="Qu J."/>
            <person name="Song X.-Z."/>
            <person name="Zhang L."/>
            <person name="Thornton R."/>
            <person name="Coyle M."/>
            <person name="Francisco L."/>
            <person name="Jackson L."/>
            <person name="Javaid M."/>
            <person name="Korchina V."/>
            <person name="Kovar C."/>
            <person name="Mata R."/>
            <person name="Mathew T."/>
            <person name="Ngo R."/>
            <person name="Nguyen L."/>
            <person name="Nguyen N."/>
            <person name="Okwuonu G."/>
            <person name="Ongeri F."/>
            <person name="Pham C."/>
            <person name="Simmons D."/>
            <person name="Wilczek-Boney K."/>
            <person name="Hale W."/>
            <person name="Jakkamsetti A."/>
            <person name="Pham P."/>
            <person name="Ruth R."/>
            <person name="San Lucas F."/>
            <person name="Warren J."/>
            <person name="Zhang J."/>
            <person name="Zhao Z."/>
            <person name="Zhou C."/>
            <person name="Zhu D."/>
            <person name="Lee S."/>
            <person name="Bess C."/>
            <person name="Blankenburg K."/>
            <person name="Forbes L."/>
            <person name="Fu Q."/>
            <person name="Gubbala S."/>
            <person name="Hirani K."/>
            <person name="Jayaseelan J.C."/>
            <person name="Lara F."/>
            <person name="Munidasa M."/>
            <person name="Palculict T."/>
            <person name="Patil S."/>
            <person name="Pu L.-L."/>
            <person name="Saada N."/>
            <person name="Tang L."/>
            <person name="Weissenberger G."/>
            <person name="Zhu Y."/>
            <person name="Hemphill L."/>
            <person name="Shang Y."/>
            <person name="Youmans B."/>
            <person name="Ayvaz T."/>
            <person name="Ross M."/>
            <person name="Santibanez J."/>
            <person name="Aqrawi P."/>
            <person name="Gross S."/>
            <person name="Joshi V."/>
            <person name="Fowler G."/>
            <person name="Nazareth L."/>
            <person name="Reid J."/>
            <person name="Worley K."/>
            <person name="Petrosino J."/>
            <person name="Highlander S."/>
            <person name="Gibbs R."/>
        </authorList>
    </citation>
    <scope>NUCLEOTIDE SEQUENCE [LARGE SCALE GENOMIC DNA]</scope>
    <source>
        <strain evidence="3 4">DSM 2778</strain>
    </source>
</reference>
<dbReference type="PIRSF" id="PIRSF020967">
    <property type="entry name" value="UCP020967"/>
    <property type="match status" value="1"/>
</dbReference>
<feature type="domain" description="Orotate phosphoribosyltransferase-like" evidence="2">
    <location>
        <begin position="14"/>
        <end position="185"/>
    </location>
</feature>
<dbReference type="STRING" id="888060.HMPREF9081_0606"/>
<evidence type="ECO:0000259" key="1">
    <source>
        <dbReference type="Pfam" id="PF12500"/>
    </source>
</evidence>
<dbReference type="Pfam" id="PF15609">
    <property type="entry name" value="PRTase_2"/>
    <property type="match status" value="1"/>
</dbReference>